<sequence length="68" mass="7503">MGAVELRRLASCAHKDFRSASIKPTTPHTRLDWLLAPGTPGTSDSSMQSEEMEQEGAPREADLYVDAW</sequence>
<dbReference type="EMBL" id="JANSHE010002584">
    <property type="protein sequence ID" value="KAJ2990786.1"/>
    <property type="molecule type" value="Genomic_DNA"/>
</dbReference>
<proteinExistence type="predicted"/>
<reference evidence="1" key="1">
    <citation type="submission" date="2022-08" db="EMBL/GenBank/DDBJ databases">
        <title>Genome Sequence of Pycnoporus sanguineus.</title>
        <authorList>
            <person name="Buettner E."/>
        </authorList>
    </citation>
    <scope>NUCLEOTIDE SEQUENCE</scope>
    <source>
        <strain evidence="1">CG-C14</strain>
    </source>
</reference>
<evidence type="ECO:0000313" key="2">
    <source>
        <dbReference type="Proteomes" id="UP001144978"/>
    </source>
</evidence>
<comment type="caution">
    <text evidence="1">The sequence shown here is derived from an EMBL/GenBank/DDBJ whole genome shotgun (WGS) entry which is preliminary data.</text>
</comment>
<keyword evidence="2" id="KW-1185">Reference proteome</keyword>
<accession>A0ACC1PFJ5</accession>
<dbReference type="Proteomes" id="UP001144978">
    <property type="component" value="Unassembled WGS sequence"/>
</dbReference>
<protein>
    <submittedName>
        <fullName evidence="1">Uncharacterized protein</fullName>
    </submittedName>
</protein>
<name>A0ACC1PFJ5_9APHY</name>
<gene>
    <name evidence="1" type="ORF">NUW54_g8373</name>
</gene>
<evidence type="ECO:0000313" key="1">
    <source>
        <dbReference type="EMBL" id="KAJ2990786.1"/>
    </source>
</evidence>
<organism evidence="1 2">
    <name type="scientific">Trametes sanguinea</name>
    <dbReference type="NCBI Taxonomy" id="158606"/>
    <lineage>
        <taxon>Eukaryota</taxon>
        <taxon>Fungi</taxon>
        <taxon>Dikarya</taxon>
        <taxon>Basidiomycota</taxon>
        <taxon>Agaricomycotina</taxon>
        <taxon>Agaricomycetes</taxon>
        <taxon>Polyporales</taxon>
        <taxon>Polyporaceae</taxon>
        <taxon>Trametes</taxon>
    </lineage>
</organism>